<dbReference type="PANTHER" id="PTHR11878:SF65">
    <property type="entry name" value="NA_CA-EXCHANGE PROTEIN, ISOFORM G"/>
    <property type="match status" value="1"/>
</dbReference>
<organism evidence="7 8">
    <name type="scientific">Paenibacillus plantiphilus</name>
    <dbReference type="NCBI Taxonomy" id="2905650"/>
    <lineage>
        <taxon>Bacteria</taxon>
        <taxon>Bacillati</taxon>
        <taxon>Bacillota</taxon>
        <taxon>Bacilli</taxon>
        <taxon>Bacillales</taxon>
        <taxon>Paenibacillaceae</taxon>
        <taxon>Paenibacillus</taxon>
    </lineage>
</organism>
<dbReference type="Pfam" id="PF03160">
    <property type="entry name" value="Calx-beta"/>
    <property type="match status" value="6"/>
</dbReference>
<feature type="domain" description="Calx-beta" evidence="6">
    <location>
        <begin position="148"/>
        <end position="250"/>
    </location>
</feature>
<keyword evidence="4" id="KW-0813">Transport</keyword>
<dbReference type="EMBL" id="CAKMMF010000018">
    <property type="protein sequence ID" value="CAH1210909.1"/>
    <property type="molecule type" value="Genomic_DNA"/>
</dbReference>
<dbReference type="SUPFAM" id="SSF141072">
    <property type="entry name" value="CalX-like"/>
    <property type="match status" value="7"/>
</dbReference>
<keyword evidence="5" id="KW-0812">Transmembrane</keyword>
<evidence type="ECO:0000256" key="4">
    <source>
        <dbReference type="ARBA" id="ARBA00023065"/>
    </source>
</evidence>
<sequence length="848" mass="91194">MFKRTRTQFSRSLILTVISTIVVSLFIQPILMETAHASLSLPGKLSLELSEYSLEENEDGSASMFIRVDRAGGADGEVEVDYTTTDGTATAGEDYEQAQGTLVFEHHQLYQYIPIKSRGDSYLEGDEWFAITLSNPTNGAVLDTISSAEIVIHDDENTDNGLVQFSSPAYTVEEGEYKATFTVVRTGASSRYASFNYHVYTGTATPYMDYDMPQPTYAHFEPGATESEVSIILYDDEEYEGDETIVIELEGADGAAIGAQHRATITILDNDAPPSPGQFNFSSESAGLQEDYGYTYVNVIRDGTLEPATVDYFTIDGTAVSGEDFRPLSGTLRFSEGQSQQGFPVYVMRDTKVEGRIPETFTIQLSNPTGGTTIGDSDSLEVTIADNDYGQPGQFQLKLEEAVNEDGGFALVTVLRKYGSIGDAAVNYATVEGNALASADYVPVSGTLLFAEHEVSKTIAIPIIDDSDEEDGEDFSIVLSSPTGGAVLGTPHKALIWIADNDLNTAPGVLEWGTDTLEVEESSLVDLLEIVRSGGTYGDVAVDVNVYSGSATKGVDFKSLSTTVEFGPGWDKKRLYLDLAINDYNHEENETFTVVLSNPQGGATLGARSTMTVILLDDDPNHSGSLGLDASIIAAESDGAVQVTVHRLDGVTGEVSVDYSTSDGTGTGGSDYGAVSGTMVFEAGEYRKTFAVPIYDDSIIEEAETFIVTLSNPTGGASIGSSEAIVTISDNDLKPSRLTFDAPTYRLVEESGDVRLKVLRQGGLKGAVAVDYYAVAQSADSADYVLASGTLTFQEGEMFKYIEVFIEDDAIPEYNENFLVQLANPTGNASLGKNPTRTITIFDMDHLN</sequence>
<name>A0ABM9CFY7_9BACL</name>
<keyword evidence="2" id="KW-0677">Repeat</keyword>
<feature type="domain" description="Calx-beta" evidence="6">
    <location>
        <begin position="494"/>
        <end position="597"/>
    </location>
</feature>
<feature type="transmembrane region" description="Helical" evidence="5">
    <location>
        <begin position="12"/>
        <end position="31"/>
    </location>
</feature>
<accession>A0ABM9CFY7</accession>
<evidence type="ECO:0000256" key="2">
    <source>
        <dbReference type="ARBA" id="ARBA00022737"/>
    </source>
</evidence>
<evidence type="ECO:0000256" key="1">
    <source>
        <dbReference type="ARBA" id="ARBA00022729"/>
    </source>
</evidence>
<feature type="domain" description="Calx-beta" evidence="6">
    <location>
        <begin position="263"/>
        <end position="366"/>
    </location>
</feature>
<evidence type="ECO:0000259" key="6">
    <source>
        <dbReference type="SMART" id="SM00237"/>
    </source>
</evidence>
<dbReference type="RefSeq" id="WP_236343653.1">
    <property type="nucleotide sequence ID" value="NZ_CAKMMF010000018.1"/>
</dbReference>
<feature type="domain" description="Calx-beta" evidence="6">
    <location>
        <begin position="34"/>
        <end position="134"/>
    </location>
</feature>
<feature type="domain" description="Calx-beta" evidence="6">
    <location>
        <begin position="724"/>
        <end position="823"/>
    </location>
</feature>
<keyword evidence="1" id="KW-0732">Signal</keyword>
<keyword evidence="8" id="KW-1185">Reference proteome</keyword>
<dbReference type="InterPro" id="IPR051171">
    <property type="entry name" value="CaCA"/>
</dbReference>
<dbReference type="InterPro" id="IPR038081">
    <property type="entry name" value="CalX-like_sf"/>
</dbReference>
<evidence type="ECO:0000256" key="3">
    <source>
        <dbReference type="ARBA" id="ARBA00022837"/>
    </source>
</evidence>
<keyword evidence="5" id="KW-0472">Membrane</keyword>
<protein>
    <recommendedName>
        <fullName evidence="6">Calx-beta domain-containing protein</fullName>
    </recommendedName>
</protein>
<keyword evidence="4" id="KW-0406">Ion transport</keyword>
<comment type="caution">
    <text evidence="7">The sequence shown here is derived from an EMBL/GenBank/DDBJ whole genome shotgun (WGS) entry which is preliminary data.</text>
</comment>
<keyword evidence="5" id="KW-1133">Transmembrane helix</keyword>
<evidence type="ECO:0000313" key="8">
    <source>
        <dbReference type="Proteomes" id="UP000838686"/>
    </source>
</evidence>
<dbReference type="InterPro" id="IPR003644">
    <property type="entry name" value="Calx_beta"/>
</dbReference>
<feature type="domain" description="Calx-beta" evidence="6">
    <location>
        <begin position="380"/>
        <end position="480"/>
    </location>
</feature>
<dbReference type="Gene3D" id="2.60.40.2030">
    <property type="match status" value="7"/>
</dbReference>
<evidence type="ECO:0000313" key="7">
    <source>
        <dbReference type="EMBL" id="CAH1210909.1"/>
    </source>
</evidence>
<feature type="domain" description="Calx-beta" evidence="6">
    <location>
        <begin position="611"/>
        <end position="711"/>
    </location>
</feature>
<dbReference type="Proteomes" id="UP000838686">
    <property type="component" value="Unassembled WGS sequence"/>
</dbReference>
<dbReference type="SMART" id="SM00237">
    <property type="entry name" value="Calx_beta"/>
    <property type="match status" value="7"/>
</dbReference>
<gene>
    <name evidence="7" type="ORF">PAECIP111893_03324</name>
</gene>
<evidence type="ECO:0000256" key="5">
    <source>
        <dbReference type="SAM" id="Phobius"/>
    </source>
</evidence>
<dbReference type="PANTHER" id="PTHR11878">
    <property type="entry name" value="SODIUM/CALCIUM EXCHANGER"/>
    <property type="match status" value="1"/>
</dbReference>
<reference evidence="7" key="1">
    <citation type="submission" date="2022-01" db="EMBL/GenBank/DDBJ databases">
        <authorList>
            <person name="Criscuolo A."/>
        </authorList>
    </citation>
    <scope>NUCLEOTIDE SEQUENCE</scope>
    <source>
        <strain evidence="7">CIP111893</strain>
    </source>
</reference>
<proteinExistence type="predicted"/>
<keyword evidence="3" id="KW-0106">Calcium</keyword>